<organism evidence="2">
    <name type="scientific">Caldiarchaeum subterraneum</name>
    <dbReference type="NCBI Taxonomy" id="311458"/>
    <lineage>
        <taxon>Archaea</taxon>
        <taxon>Nitrososphaerota</taxon>
        <taxon>Candidatus Caldarchaeales</taxon>
        <taxon>Candidatus Caldarchaeaceae</taxon>
        <taxon>Candidatus Caldarchaeum</taxon>
    </lineage>
</organism>
<feature type="transmembrane region" description="Helical" evidence="1">
    <location>
        <begin position="12"/>
        <end position="32"/>
    </location>
</feature>
<name>A0A7C4E2W1_CALS0</name>
<dbReference type="EMBL" id="DTAD01000090">
    <property type="protein sequence ID" value="HGN91122.1"/>
    <property type="molecule type" value="Genomic_DNA"/>
</dbReference>
<gene>
    <name evidence="3" type="ORF">ENM30_04575</name>
    <name evidence="2" type="ORF">ENT82_08405</name>
</gene>
<dbReference type="EMBL" id="DRXG01000101">
    <property type="protein sequence ID" value="HHN52570.1"/>
    <property type="molecule type" value="Genomic_DNA"/>
</dbReference>
<protein>
    <submittedName>
        <fullName evidence="2">Uncharacterized protein</fullName>
    </submittedName>
</protein>
<evidence type="ECO:0000256" key="1">
    <source>
        <dbReference type="SAM" id="Phobius"/>
    </source>
</evidence>
<feature type="transmembrane region" description="Helical" evidence="1">
    <location>
        <begin position="542"/>
        <end position="561"/>
    </location>
</feature>
<dbReference type="AlphaFoldDB" id="A0A7C4E2W1"/>
<comment type="caution">
    <text evidence="2">The sequence shown here is derived from an EMBL/GenBank/DDBJ whole genome shotgun (WGS) entry which is preliminary data.</text>
</comment>
<keyword evidence="1" id="KW-1133">Transmembrane helix</keyword>
<reference evidence="2" key="1">
    <citation type="journal article" date="2020" name="mSystems">
        <title>Genome- and Community-Level Interaction Insights into Carbon Utilization and Element Cycling Functions of Hydrothermarchaeota in Hydrothermal Sediment.</title>
        <authorList>
            <person name="Zhou Z."/>
            <person name="Liu Y."/>
            <person name="Xu W."/>
            <person name="Pan J."/>
            <person name="Luo Z.H."/>
            <person name="Li M."/>
        </authorList>
    </citation>
    <scope>NUCLEOTIDE SEQUENCE [LARGE SCALE GENOMIC DNA]</scope>
    <source>
        <strain evidence="3">SpSt-1073</strain>
        <strain evidence="2">SpSt-613</strain>
    </source>
</reference>
<proteinExistence type="predicted"/>
<keyword evidence="1" id="KW-0812">Transmembrane</keyword>
<evidence type="ECO:0000313" key="2">
    <source>
        <dbReference type="EMBL" id="HGN91122.1"/>
    </source>
</evidence>
<sequence>MRRRRGVSEVVGMAIVTSVIVMIGVGLWYFLFSHSAIQGSEKVAYLEGNALLLRSNLGADYVHYPDTIYGQGTGSILLRNLGQEPLVVFRLLTIYNGSVVVDTGVSEIARIPVGGVKQLFFSCPVIACTDSSLVTLQVHYIPERLFDLEDPRLRSHYSETEIYKIASFQAVPPVAGLGNICTVNTENWILVELVDPKEDSIYGDTTDFIKIRALNASVVQPSYSLAVAVTDSNGVDATGTVTISGTLPQEVYVRLDKGGLEPPLDVTISSLDPGFSVYLSSWGLGKSFGNFLDYLKLRVDLTRLTIDEVILSMGFYENGEYELVVEVYDCNGRLASTGSLFVNITTGGLAGYFEQYSIVLRPPVSIFNVGSIVFRAVDRTPYVTVTYTLIITSTVTRTTTSTTYTTSTQTNVVSTTVTTTQTIVRPSTTTTTTRTTTRTTTTVGSTFTSYITRTTTTTTYTATITLTRTITSTFTSYSPTVTTTLTSTSTSYTTTRTSTSTSTIWHTATTTTTTTTTTTVTGGGGAINYLIASDRGPFYSLWWIYYVVAASMLSAPLSKLVRWWRR</sequence>
<accession>A0A7C4E2W1</accession>
<evidence type="ECO:0000313" key="3">
    <source>
        <dbReference type="EMBL" id="HHN52570.1"/>
    </source>
</evidence>
<keyword evidence="1" id="KW-0472">Membrane</keyword>